<gene>
    <name evidence="2" type="ORF">H7344_11495</name>
</gene>
<feature type="region of interest" description="Disordered" evidence="1">
    <location>
        <begin position="32"/>
        <end position="55"/>
    </location>
</feature>
<dbReference type="RefSeq" id="WP_186346152.1">
    <property type="nucleotide sequence ID" value="NZ_BMMR01000005.1"/>
</dbReference>
<evidence type="ECO:0000313" key="2">
    <source>
        <dbReference type="EMBL" id="MBC2960916.1"/>
    </source>
</evidence>
<comment type="caution">
    <text evidence="2">The sequence shown here is derived from an EMBL/GenBank/DDBJ whole genome shotgun (WGS) entry which is preliminary data.</text>
</comment>
<dbReference type="Pfam" id="PF20060">
    <property type="entry name" value="DUF6459"/>
    <property type="match status" value="1"/>
</dbReference>
<dbReference type="Proteomes" id="UP000604001">
    <property type="component" value="Unassembled WGS sequence"/>
</dbReference>
<reference evidence="2 3" key="1">
    <citation type="submission" date="2020-08" db="EMBL/GenBank/DDBJ databases">
        <title>novel species in genus Nocardioides.</title>
        <authorList>
            <person name="Zhang G."/>
        </authorList>
    </citation>
    <scope>NUCLEOTIDE SEQUENCE [LARGE SCALE GENOMIC DNA]</scope>
    <source>
        <strain evidence="2 3">SC8A-24</strain>
    </source>
</reference>
<evidence type="ECO:0000313" key="3">
    <source>
        <dbReference type="Proteomes" id="UP000604001"/>
    </source>
</evidence>
<accession>A0ABR6U910</accession>
<sequence length="179" mass="19681">MTASTTDDRRENVLTFPRPVLPATVQGTLALDLSPRLDPPPAHGRESSGTAGVSPVDLRRRRALEQWSRRFAQAAVEIVGGDRPITQLLRWTSPEVYADLERRACLVARAGAHRPGLGRVQPVRPKVLSVHSCFVTADAVETSIHVRYGARSRAVAARFEERPAKDGPLRWVCTALDFA</sequence>
<dbReference type="InterPro" id="IPR045596">
    <property type="entry name" value="DUF6459"/>
</dbReference>
<protein>
    <submittedName>
        <fullName evidence="2">Uncharacterized protein</fullName>
    </submittedName>
</protein>
<organism evidence="2 3">
    <name type="scientific">Nocardioides deserti</name>
    <dbReference type="NCBI Taxonomy" id="1588644"/>
    <lineage>
        <taxon>Bacteria</taxon>
        <taxon>Bacillati</taxon>
        <taxon>Actinomycetota</taxon>
        <taxon>Actinomycetes</taxon>
        <taxon>Propionibacteriales</taxon>
        <taxon>Nocardioidaceae</taxon>
        <taxon>Nocardioides</taxon>
    </lineage>
</organism>
<name>A0ABR6U910_9ACTN</name>
<evidence type="ECO:0000256" key="1">
    <source>
        <dbReference type="SAM" id="MobiDB-lite"/>
    </source>
</evidence>
<dbReference type="EMBL" id="JACMYC010000005">
    <property type="protein sequence ID" value="MBC2960916.1"/>
    <property type="molecule type" value="Genomic_DNA"/>
</dbReference>
<proteinExistence type="predicted"/>
<keyword evidence="3" id="KW-1185">Reference proteome</keyword>